<comment type="caution">
    <text evidence="2">The sequence shown here is derived from an EMBL/GenBank/DDBJ whole genome shotgun (WGS) entry which is preliminary data.</text>
</comment>
<reference evidence="2 3" key="1">
    <citation type="submission" date="2021-06" db="EMBL/GenBank/DDBJ databases">
        <authorList>
            <person name="Palmer J.M."/>
        </authorList>
    </citation>
    <scope>NUCLEOTIDE SEQUENCE [LARGE SCALE GENOMIC DNA]</scope>
    <source>
        <strain evidence="2 3">MEX-2019</strain>
        <tissue evidence="2">Muscle</tissue>
    </source>
</reference>
<evidence type="ECO:0000313" key="2">
    <source>
        <dbReference type="EMBL" id="KAK5616566.1"/>
    </source>
</evidence>
<evidence type="ECO:0000313" key="3">
    <source>
        <dbReference type="Proteomes" id="UP001311232"/>
    </source>
</evidence>
<sequence>MILQGSALKSPSHGSPSCQPNFDPPPLYRLHRILSFSSSLIIRPPLHHQVIETLEGRRDRSDLKSEIFNMVDCLGPIS</sequence>
<feature type="compositionally biased region" description="Polar residues" evidence="1">
    <location>
        <begin position="7"/>
        <end position="20"/>
    </location>
</feature>
<organism evidence="2 3">
    <name type="scientific">Crenichthys baileyi</name>
    <name type="common">White River springfish</name>
    <dbReference type="NCBI Taxonomy" id="28760"/>
    <lineage>
        <taxon>Eukaryota</taxon>
        <taxon>Metazoa</taxon>
        <taxon>Chordata</taxon>
        <taxon>Craniata</taxon>
        <taxon>Vertebrata</taxon>
        <taxon>Euteleostomi</taxon>
        <taxon>Actinopterygii</taxon>
        <taxon>Neopterygii</taxon>
        <taxon>Teleostei</taxon>
        <taxon>Neoteleostei</taxon>
        <taxon>Acanthomorphata</taxon>
        <taxon>Ovalentaria</taxon>
        <taxon>Atherinomorphae</taxon>
        <taxon>Cyprinodontiformes</taxon>
        <taxon>Goodeidae</taxon>
        <taxon>Crenichthys</taxon>
    </lineage>
</organism>
<dbReference type="Proteomes" id="UP001311232">
    <property type="component" value="Unassembled WGS sequence"/>
</dbReference>
<protein>
    <submittedName>
        <fullName evidence="2">Uncharacterized protein</fullName>
    </submittedName>
</protein>
<keyword evidence="3" id="KW-1185">Reference proteome</keyword>
<proteinExistence type="predicted"/>
<evidence type="ECO:0000256" key="1">
    <source>
        <dbReference type="SAM" id="MobiDB-lite"/>
    </source>
</evidence>
<feature type="region of interest" description="Disordered" evidence="1">
    <location>
        <begin position="1"/>
        <end position="23"/>
    </location>
</feature>
<name>A0AAV9S5E3_9TELE</name>
<dbReference type="AlphaFoldDB" id="A0AAV9S5E3"/>
<dbReference type="EMBL" id="JAHHUM010000881">
    <property type="protein sequence ID" value="KAK5616566.1"/>
    <property type="molecule type" value="Genomic_DNA"/>
</dbReference>
<accession>A0AAV9S5E3</accession>
<gene>
    <name evidence="2" type="ORF">CRENBAI_006926</name>
</gene>